<dbReference type="AlphaFoldDB" id="B9WLG7"/>
<dbReference type="PANTHER" id="PTHR34365">
    <property type="entry name" value="ENOLASE (DUF1399)"/>
    <property type="match status" value="1"/>
</dbReference>
<dbReference type="KEGG" id="cdu:CD36_28870"/>
<sequence length="650" mass="75498">MEDSKRNFHYFGYSLDNVDKRSVYEFHNILEQSDFSKYHSFQYILSEKSLSNNISTSIIPQHLPNEFEIITHLKLIKALSLLKTNVLAGTASYTSISIWRQFVTNAVRRFMVFLTSLKIFIDTDLGYSFGSPDSQNYQKSHFQFTSMMTQLMPPLDVIMVWHSFLLHPKSFYTVLTSCKMKEFANIPLPLHLISQFIDNCTFEFNVPHEYKYNYFQIIKCTTTDMFDLQYKVDRVGFDRKYVTVTCPHCKHVISEPIKLSNEMGTGFFDTNFATENIFFGEQSPCYCSKIENLTHVELRKLQFFTDASKGKSPITFFHKKAPIQTDDLKRTSQSYQELFRQSWETIQAKDLNDIILILEEKCNKESLPQAFLLSSYRKLDLISMTVPGDIQIGENLVEFVLRQESFNNNMNNLNWLHSKTISSIISEATTRYSNFYPIITHPKLSQELKSTLDIDLVWYTHQLCAYGYFQDCLMSPNGCIVDQRDTISNSLIDNSETFTANLYKTLYGQDYFICYCNSCTSMRYGISHPVIDPTTNANSCLSLDNKLLSIDSNMAYPSSESNSIMECTPGLQQYSWVGDNPNDFLTYVVTKDNLDKELIEKDQRIMNNDDFSRENVDCSFDFNIPEVDNAFRDGQHECPNNEFLRLWCMI</sequence>
<dbReference type="VEuPathDB" id="FungiDB:CD36_28870"/>
<gene>
    <name evidence="1" type="ordered locus">Cd36_28870</name>
    <name evidence="2" type="ORF">CD36_28870</name>
</gene>
<dbReference type="Pfam" id="PF07173">
    <property type="entry name" value="GRDP-like"/>
    <property type="match status" value="1"/>
</dbReference>
<dbReference type="OrthoDB" id="2684236at2759"/>
<evidence type="ECO:0000313" key="2">
    <source>
        <dbReference type="EMBL" id="CAX39929.1"/>
    </source>
</evidence>
<dbReference type="GeneID" id="8049564"/>
<dbReference type="Proteomes" id="UP000002605">
    <property type="component" value="Chromosome R"/>
</dbReference>
<reference evidence="2 3" key="1">
    <citation type="journal article" date="2009" name="Genome Res.">
        <title>Comparative genomics of the fungal pathogens Candida dubliniensis and Candida albicans.</title>
        <authorList>
            <person name="Jackson A.P."/>
            <person name="Gamble J.A."/>
            <person name="Yeomans T."/>
            <person name="Moran G.P."/>
            <person name="Saunders D."/>
            <person name="Harris D."/>
            <person name="Aslett M."/>
            <person name="Barrell J.F."/>
            <person name="Butler G."/>
            <person name="Citiulo F."/>
            <person name="Coleman D.C."/>
            <person name="de Groot P.W.J."/>
            <person name="Goodwin T.J."/>
            <person name="Quail M.A."/>
            <person name="McQuillan J."/>
            <person name="Munro C.A."/>
            <person name="Pain A."/>
            <person name="Poulter R.T."/>
            <person name="Rajandream M.A."/>
            <person name="Renauld H."/>
            <person name="Spiering M.J."/>
            <person name="Tivey A."/>
            <person name="Gow N.A.R."/>
            <person name="Barrell B."/>
            <person name="Sullivan D.J."/>
            <person name="Berriman M."/>
        </authorList>
    </citation>
    <scope>NUCLEOTIDE SEQUENCE [LARGE SCALE GENOMIC DNA]</scope>
    <source>
        <strain evidence="3">CD36 / ATCC MYA-646 / CBS 7987 / NCPF 3949 / NRRL Y-17841</strain>
    </source>
</reference>
<dbReference type="CGD" id="CAL0000168543">
    <property type="gene designation" value="Cd36_28870"/>
</dbReference>
<evidence type="ECO:0000313" key="1">
    <source>
        <dbReference type="CGD" id="CAL0000168543"/>
    </source>
</evidence>
<dbReference type="PANTHER" id="PTHR34365:SF7">
    <property type="entry name" value="GLYCINE-RICH DOMAIN-CONTAINING PROTEIN 1"/>
    <property type="match status" value="1"/>
</dbReference>
<evidence type="ECO:0000313" key="3">
    <source>
        <dbReference type="Proteomes" id="UP000002605"/>
    </source>
</evidence>
<keyword evidence="3" id="KW-1185">Reference proteome</keyword>
<dbReference type="EMBL" id="FM992695">
    <property type="protein sequence ID" value="CAX39929.1"/>
    <property type="molecule type" value="Genomic_DNA"/>
</dbReference>
<organism evidence="2 3">
    <name type="scientific">Candida dubliniensis (strain CD36 / ATCC MYA-646 / CBS 7987 / NCPF 3949 / NRRL Y-17841)</name>
    <name type="common">Yeast</name>
    <dbReference type="NCBI Taxonomy" id="573826"/>
    <lineage>
        <taxon>Eukaryota</taxon>
        <taxon>Fungi</taxon>
        <taxon>Dikarya</taxon>
        <taxon>Ascomycota</taxon>
        <taxon>Saccharomycotina</taxon>
        <taxon>Pichiomycetes</taxon>
        <taxon>Debaryomycetaceae</taxon>
        <taxon>Candida/Lodderomyces clade</taxon>
        <taxon>Candida</taxon>
    </lineage>
</organism>
<proteinExistence type="predicted"/>
<protein>
    <submittedName>
        <fullName evidence="2">Uncharacterized protein</fullName>
    </submittedName>
</protein>
<dbReference type="eggNOG" id="ENOG502RYJ5">
    <property type="taxonomic scope" value="Eukaryota"/>
</dbReference>
<dbReference type="RefSeq" id="XP_002421928.1">
    <property type="nucleotide sequence ID" value="XM_002421883.1"/>
</dbReference>
<dbReference type="HOGENOM" id="CLU_010103_2_0_1"/>
<dbReference type="InterPro" id="IPR009836">
    <property type="entry name" value="GRDP-like"/>
</dbReference>
<name>B9WLG7_CANDC</name>
<accession>B9WLG7</accession>